<evidence type="ECO:0000313" key="3">
    <source>
        <dbReference type="EMBL" id="TDN58625.1"/>
    </source>
</evidence>
<dbReference type="Proteomes" id="UP000295530">
    <property type="component" value="Unassembled WGS sequence"/>
</dbReference>
<dbReference type="OrthoDB" id="7569468at2"/>
<dbReference type="AlphaFoldDB" id="A0A4R6EIW2"/>
<accession>A0A4R6EIW2</accession>
<dbReference type="Pfam" id="PF10908">
    <property type="entry name" value="Tlde1_dom"/>
    <property type="match status" value="1"/>
</dbReference>
<dbReference type="EMBL" id="SNVX01000005">
    <property type="protein sequence ID" value="TDN58625.1"/>
    <property type="molecule type" value="Genomic_DNA"/>
</dbReference>
<evidence type="ECO:0000259" key="2">
    <source>
        <dbReference type="Pfam" id="PF10908"/>
    </source>
</evidence>
<reference evidence="3 4" key="1">
    <citation type="submission" date="2019-03" db="EMBL/GenBank/DDBJ databases">
        <title>Genomic analyses of the natural microbiome of Caenorhabditis elegans.</title>
        <authorList>
            <person name="Samuel B."/>
        </authorList>
    </citation>
    <scope>NUCLEOTIDE SEQUENCE [LARGE SCALE GENOMIC DNA]</scope>
    <source>
        <strain evidence="3 4">BIGb0156</strain>
    </source>
</reference>
<organism evidence="3 4">
    <name type="scientific">Scandinavium goeteborgense</name>
    <dbReference type="NCBI Taxonomy" id="1851514"/>
    <lineage>
        <taxon>Bacteria</taxon>
        <taxon>Pseudomonadati</taxon>
        <taxon>Pseudomonadota</taxon>
        <taxon>Gammaproteobacteria</taxon>
        <taxon>Enterobacterales</taxon>
        <taxon>Enterobacteriaceae</taxon>
        <taxon>Scandinavium</taxon>
    </lineage>
</organism>
<evidence type="ECO:0000313" key="4">
    <source>
        <dbReference type="Proteomes" id="UP000295530"/>
    </source>
</evidence>
<gene>
    <name evidence="3" type="ORF">EC847_105262</name>
</gene>
<name>A0A4R6EIW2_SCAGO</name>
<dbReference type="InterPro" id="IPR021225">
    <property type="entry name" value="Tlde1_dom"/>
</dbReference>
<dbReference type="RefSeq" id="WP_133461230.1">
    <property type="nucleotide sequence ID" value="NZ_SNVX01000005.1"/>
</dbReference>
<feature type="region of interest" description="Disordered" evidence="1">
    <location>
        <begin position="23"/>
        <end position="44"/>
    </location>
</feature>
<evidence type="ECO:0000256" key="1">
    <source>
        <dbReference type="SAM" id="MobiDB-lite"/>
    </source>
</evidence>
<sequence length="122" mass="13473">MAKWLYKQSTGELYRDGKLIETGYSGSLTNKNNPDRENVRGMGPIPRGIWKIGHSGTSKGPLTITLKHISGKAYERDMKTFRMHGDKRVGVAGFASEGCIIMSSSTRLLVKNDTGSELEVVR</sequence>
<keyword evidence="4" id="KW-1185">Reference proteome</keyword>
<feature type="domain" description="Tlde1" evidence="2">
    <location>
        <begin position="22"/>
        <end position="117"/>
    </location>
</feature>
<protein>
    <submittedName>
        <fullName evidence="3">Uncharacterized protein DUF2778</fullName>
    </submittedName>
</protein>
<comment type="caution">
    <text evidence="3">The sequence shown here is derived from an EMBL/GenBank/DDBJ whole genome shotgun (WGS) entry which is preliminary data.</text>
</comment>
<proteinExistence type="predicted"/>